<name>A0AAP3E3U8_9EURY</name>
<comment type="caution">
    <text evidence="1">The sequence shown here is derived from an EMBL/GenBank/DDBJ whole genome shotgun (WGS) entry which is preliminary data.</text>
</comment>
<organism evidence="1 2">
    <name type="scientific">Natronoglomus mannanivorans</name>
    <dbReference type="NCBI Taxonomy" id="2979990"/>
    <lineage>
        <taxon>Archaea</taxon>
        <taxon>Methanobacteriati</taxon>
        <taxon>Methanobacteriota</taxon>
        <taxon>Stenosarchaea group</taxon>
        <taxon>Halobacteria</taxon>
        <taxon>Halobacteriales</taxon>
        <taxon>Natrialbaceae</taxon>
        <taxon>Natronoglomus</taxon>
    </lineage>
</organism>
<dbReference type="EMBL" id="JAOPKA010000015">
    <property type="protein sequence ID" value="MCU4743452.1"/>
    <property type="molecule type" value="Genomic_DNA"/>
</dbReference>
<accession>A0AAP3E3U8</accession>
<sequence>MSGVWRLRKVGAEGYGTSYGESYSGPVPVDDDLEAVTVRDTINPFANKAEVTLFDPDSVKPAEYPKYTLVELDVAVPGFFDFRRRFAGFVIDHSRDRNETEMLILSYDFFLRKSTVRASYIDESVSSILEDLITRFTPLIWTPDLIDLENDPSITREWAGVQLVTALEDLVSISGGNELFGATYDREFYFRPIETTSAPRSFDAGEYFATSWDEDGKRVANRAVVRYGEGEDERVVAENDASAQRELGEAIGADGPVEIPIEKNHPEIAVEERARDKARQYLEQRSELQTGRIDTWEAFAVRPGQLVPVEDPENDIDDEFRVAEMEYEWPGGDPATGVTVADKRIDTADELVALSDDVQRLDLQDADPDAPFLETLEETTGATLTATASITAREFGGDRWVMGRDELGTGRTPLGTHITDVQQASTESARVTNTGLNAVRDGWRGGDVDPATTILLGGGDSAPSRNDTTLGDEIESFPATIALSGMQSARWSVTTRFVETTEIVEVGLENGGLYARVVTDGLEAAPLAPVDVSLRIDVDTDPEERGVTTVAGGETTRDVLAGNDPTTAVTVAFGTDDSPAAVTDSTLGNEIAMAPLDVGRTRGAGRTEAIARLDETIADGEAIAELAQLTDDGTALTRIVVGPILKSGFELEANQIMQFSNP</sequence>
<proteinExistence type="predicted"/>
<protein>
    <recommendedName>
        <fullName evidence="3">Phage tail protein</fullName>
    </recommendedName>
</protein>
<gene>
    <name evidence="1" type="ORF">OB960_18865</name>
</gene>
<reference evidence="1" key="1">
    <citation type="submission" date="2022-09" db="EMBL/GenBank/DDBJ databases">
        <title>Enrichment on poylsaccharides allowed isolation of novel metabolic and taxonomic groups of Haloarchaea.</title>
        <authorList>
            <person name="Sorokin D.Y."/>
            <person name="Elcheninov A.G."/>
            <person name="Khizhniak T.V."/>
            <person name="Kolganova T.V."/>
            <person name="Kublanov I.V."/>
        </authorList>
    </citation>
    <scope>NUCLEOTIDE SEQUENCE</scope>
    <source>
        <strain evidence="1">AArc-xg1-1</strain>
    </source>
</reference>
<dbReference type="RefSeq" id="WP_338005271.1">
    <property type="nucleotide sequence ID" value="NZ_JAOPKA010000015.1"/>
</dbReference>
<evidence type="ECO:0000313" key="1">
    <source>
        <dbReference type="EMBL" id="MCU4743452.1"/>
    </source>
</evidence>
<dbReference type="Proteomes" id="UP001321018">
    <property type="component" value="Unassembled WGS sequence"/>
</dbReference>
<evidence type="ECO:0000313" key="2">
    <source>
        <dbReference type="Proteomes" id="UP001321018"/>
    </source>
</evidence>
<evidence type="ECO:0008006" key="3">
    <source>
        <dbReference type="Google" id="ProtNLM"/>
    </source>
</evidence>
<dbReference type="AlphaFoldDB" id="A0AAP3E3U8"/>